<reference evidence="3 4" key="1">
    <citation type="submission" date="2017-02" db="EMBL/GenBank/DDBJ databases">
        <title>The new phylogeny of genus Mycobacterium.</title>
        <authorList>
            <person name="Tortoli E."/>
            <person name="Trovato A."/>
            <person name="Cirillo D.M."/>
        </authorList>
    </citation>
    <scope>NUCLEOTIDE SEQUENCE [LARGE SCALE GENOMIC DNA]</scope>
    <source>
        <strain evidence="3 4">FI-09383</strain>
    </source>
</reference>
<feature type="compositionally biased region" description="Pro residues" evidence="1">
    <location>
        <begin position="61"/>
        <end position="75"/>
    </location>
</feature>
<feature type="compositionally biased region" description="Pro residues" evidence="1">
    <location>
        <begin position="110"/>
        <end position="130"/>
    </location>
</feature>
<dbReference type="Proteomes" id="UP000192772">
    <property type="component" value="Unassembled WGS sequence"/>
</dbReference>
<feature type="chain" id="PRO_5010854063" description="Dopamine receptor D4" evidence="2">
    <location>
        <begin position="35"/>
        <end position="167"/>
    </location>
</feature>
<accession>A0A1X0CZJ5</accession>
<evidence type="ECO:0000313" key="4">
    <source>
        <dbReference type="Proteomes" id="UP000192772"/>
    </source>
</evidence>
<organism evidence="3 4">
    <name type="scientific">Mycolicibacterium elephantis</name>
    <dbReference type="NCBI Taxonomy" id="81858"/>
    <lineage>
        <taxon>Bacteria</taxon>
        <taxon>Bacillati</taxon>
        <taxon>Actinomycetota</taxon>
        <taxon>Actinomycetes</taxon>
        <taxon>Mycobacteriales</taxon>
        <taxon>Mycobacteriaceae</taxon>
        <taxon>Mycolicibacterium</taxon>
    </lineage>
</organism>
<keyword evidence="2" id="KW-0732">Signal</keyword>
<feature type="signal peptide" evidence="2">
    <location>
        <begin position="1"/>
        <end position="34"/>
    </location>
</feature>
<comment type="caution">
    <text evidence="3">The sequence shown here is derived from an EMBL/GenBank/DDBJ whole genome shotgun (WGS) entry which is preliminary data.</text>
</comment>
<feature type="compositionally biased region" description="Pro residues" evidence="1">
    <location>
        <begin position="144"/>
        <end position="167"/>
    </location>
</feature>
<feature type="region of interest" description="Disordered" evidence="1">
    <location>
        <begin position="103"/>
        <end position="167"/>
    </location>
</feature>
<sequence length="167" mass="16374">MTQRRAMPSTAVRLAAAGALIVGCALGAAGQAGADPVLPEPGAPTPAPGQPVVDTSNEPIGPQPPPPVGPPPVPEIAPVYGQGQSEGQFGFLRDMWHMFHSGNPLAELTAPPPVAAGPPPGAGPAPPLPPGHISLTAPESSTPPASPPGAAPEAVPAPPAEHLPPTP</sequence>
<feature type="compositionally biased region" description="Pro residues" evidence="1">
    <location>
        <begin position="38"/>
        <end position="49"/>
    </location>
</feature>
<name>A0A1X0CZJ5_9MYCO</name>
<gene>
    <name evidence="3" type="ORF">BST23_12930</name>
</gene>
<dbReference type="EMBL" id="MVHP01000013">
    <property type="protein sequence ID" value="ORA65576.1"/>
    <property type="molecule type" value="Genomic_DNA"/>
</dbReference>
<evidence type="ECO:0000313" key="3">
    <source>
        <dbReference type="EMBL" id="ORA65576.1"/>
    </source>
</evidence>
<feature type="region of interest" description="Disordered" evidence="1">
    <location>
        <begin position="31"/>
        <end position="86"/>
    </location>
</feature>
<dbReference type="RefSeq" id="WP_064919593.1">
    <property type="nucleotide sequence ID" value="NZ_LZHS01000045.1"/>
</dbReference>
<evidence type="ECO:0008006" key="5">
    <source>
        <dbReference type="Google" id="ProtNLM"/>
    </source>
</evidence>
<dbReference type="STRING" id="81858.BST23_12930"/>
<protein>
    <recommendedName>
        <fullName evidence="5">Dopamine receptor D4</fullName>
    </recommendedName>
</protein>
<evidence type="ECO:0000256" key="1">
    <source>
        <dbReference type="SAM" id="MobiDB-lite"/>
    </source>
</evidence>
<dbReference type="PROSITE" id="PS51257">
    <property type="entry name" value="PROKAR_LIPOPROTEIN"/>
    <property type="match status" value="1"/>
</dbReference>
<proteinExistence type="predicted"/>
<dbReference type="AlphaFoldDB" id="A0A1X0CZJ5"/>
<dbReference type="OrthoDB" id="4753865at2"/>
<evidence type="ECO:0000256" key="2">
    <source>
        <dbReference type="SAM" id="SignalP"/>
    </source>
</evidence>